<dbReference type="RefSeq" id="WP_083836887.1">
    <property type="nucleotide sequence ID" value="NZ_CP045804.1"/>
</dbReference>
<reference evidence="3" key="1">
    <citation type="journal article" date="2021" name="Nat. Microbiol.">
        <title>Cocultivation of an ultrasmall environmental parasitic bacterium with lytic ability against bacteria associated with wastewater foams.</title>
        <authorList>
            <person name="Batinovic S."/>
            <person name="Rose J.J.A."/>
            <person name="Ratcliffe J."/>
            <person name="Seviour R.J."/>
            <person name="Petrovski S."/>
        </authorList>
    </citation>
    <scope>NUCLEOTIDE SEQUENCE</scope>
    <source>
        <strain evidence="3">CON44</strain>
    </source>
</reference>
<feature type="transmembrane region" description="Helical" evidence="2">
    <location>
        <begin position="111"/>
        <end position="137"/>
    </location>
</feature>
<feature type="transmembrane region" description="Helical" evidence="2">
    <location>
        <begin position="82"/>
        <end position="105"/>
    </location>
</feature>
<evidence type="ECO:0000313" key="3">
    <source>
        <dbReference type="EMBL" id="QHN38187.1"/>
    </source>
</evidence>
<accession>A0A857KHU5</accession>
<dbReference type="AlphaFoldDB" id="A0A857KHU5"/>
<dbReference type="InterPro" id="IPR009937">
    <property type="entry name" value="Phage_holin_3_6"/>
</dbReference>
<proteinExistence type="predicted"/>
<keyword evidence="2" id="KW-0472">Membrane</keyword>
<keyword evidence="2" id="KW-1133">Transmembrane helix</keyword>
<dbReference type="EMBL" id="CP045810">
    <property type="protein sequence ID" value="QHN38187.1"/>
    <property type="molecule type" value="Genomic_DNA"/>
</dbReference>
<sequence length="187" mass="19900">MATYAHTRSTEDVVSRPVPPGNQSVPSIPLRDANVGKDGEPSIGNLVKDATASVSTLFRAEVALAKAELVDAGKKAGAGTGLFAVAGVMALYTSLFFFFFLAVLLDVWLPAWLAWLIVFLILLTVTIIAGVVGYIIFRKVRGPQKTIESVKEVQTVLPRGIPGNDAPPAVDARAGYPPIPPAHDPRR</sequence>
<feature type="region of interest" description="Disordered" evidence="1">
    <location>
        <begin position="1"/>
        <end position="33"/>
    </location>
</feature>
<keyword evidence="2" id="KW-0812">Transmembrane</keyword>
<name>A0A857KHU5_9ACTN</name>
<evidence type="ECO:0000256" key="1">
    <source>
        <dbReference type="SAM" id="MobiDB-lite"/>
    </source>
</evidence>
<evidence type="ECO:0000256" key="2">
    <source>
        <dbReference type="SAM" id="Phobius"/>
    </source>
</evidence>
<feature type="compositionally biased region" description="Pro residues" evidence="1">
    <location>
        <begin position="177"/>
        <end position="187"/>
    </location>
</feature>
<protein>
    <submittedName>
        <fullName evidence="3">Phage holin family protein</fullName>
    </submittedName>
</protein>
<feature type="region of interest" description="Disordered" evidence="1">
    <location>
        <begin position="159"/>
        <end position="187"/>
    </location>
</feature>
<organism evidence="3">
    <name type="scientific">Gordonia amarae</name>
    <dbReference type="NCBI Taxonomy" id="36821"/>
    <lineage>
        <taxon>Bacteria</taxon>
        <taxon>Bacillati</taxon>
        <taxon>Actinomycetota</taxon>
        <taxon>Actinomycetes</taxon>
        <taxon>Mycobacteriales</taxon>
        <taxon>Gordoniaceae</taxon>
        <taxon>Gordonia</taxon>
    </lineage>
</organism>
<dbReference type="Pfam" id="PF07332">
    <property type="entry name" value="Phage_holin_3_6"/>
    <property type="match status" value="1"/>
</dbReference>
<gene>
    <name evidence="3" type="ORF">GII30_02425</name>
</gene>